<dbReference type="Proteomes" id="UP001164693">
    <property type="component" value="Chromosome"/>
</dbReference>
<dbReference type="InterPro" id="IPR002130">
    <property type="entry name" value="Cyclophilin-type_PPIase_dom"/>
</dbReference>
<dbReference type="PROSITE" id="PS50072">
    <property type="entry name" value="CSA_PPIASE_2"/>
    <property type="match status" value="1"/>
</dbReference>
<dbReference type="Pfam" id="PF00160">
    <property type="entry name" value="Pro_isomerase"/>
    <property type="match status" value="1"/>
</dbReference>
<sequence>MPTNKQRQDAARRHLERQLQRRAEKDAARRRSTLIASVVGTLIVIAIVVVFVVSVTNDNNKGGAAAGSVPCSFTRAGSAAKKVDLPKSSVPGTGTVGVRIKTTQGNLAVSLDRASAPCTVASFVSLVQQHYYDNTPCHRLVTSGIYVLQCGDPTGSGSGGPGYTVPDEATGNETYPAGTVAMARTQQPNSGGSQFFIVYKDSPNLAQHLGAQQYTVFGTVSSGLDTVTKVAAGGTASGTDGAPKLATEITSMTLTK</sequence>
<evidence type="ECO:0000259" key="3">
    <source>
        <dbReference type="PROSITE" id="PS50072"/>
    </source>
</evidence>
<keyword evidence="5" id="KW-1185">Reference proteome</keyword>
<gene>
    <name evidence="4" type="ORF">M6B22_20500</name>
</gene>
<dbReference type="Gene3D" id="2.40.100.10">
    <property type="entry name" value="Cyclophilin-like"/>
    <property type="match status" value="1"/>
</dbReference>
<feature type="domain" description="PPIase cyclophilin-type" evidence="3">
    <location>
        <begin position="105"/>
        <end position="254"/>
    </location>
</feature>
<comment type="function">
    <text evidence="1">PPIases accelerate the folding of proteins. It catalyzes the cis-trans isomerization of proline imidic peptide bonds in oligopeptides.</text>
</comment>
<name>A0ABY7JZW9_9ACTN</name>
<dbReference type="CDD" id="cd00317">
    <property type="entry name" value="cyclophilin"/>
    <property type="match status" value="1"/>
</dbReference>
<feature type="transmembrane region" description="Helical" evidence="2">
    <location>
        <begin position="34"/>
        <end position="55"/>
    </location>
</feature>
<keyword evidence="2" id="KW-0472">Membrane</keyword>
<keyword evidence="2" id="KW-1133">Transmembrane helix</keyword>
<dbReference type="SUPFAM" id="SSF50891">
    <property type="entry name" value="Cyclophilin-like"/>
    <property type="match status" value="1"/>
</dbReference>
<keyword evidence="2" id="KW-0812">Transmembrane</keyword>
<dbReference type="InterPro" id="IPR029000">
    <property type="entry name" value="Cyclophilin-like_dom_sf"/>
</dbReference>
<evidence type="ECO:0000256" key="2">
    <source>
        <dbReference type="SAM" id="Phobius"/>
    </source>
</evidence>
<dbReference type="GO" id="GO:0016853">
    <property type="term" value="F:isomerase activity"/>
    <property type="evidence" value="ECO:0007669"/>
    <property type="project" value="UniProtKB-KW"/>
</dbReference>
<dbReference type="EMBL" id="CP097463">
    <property type="protein sequence ID" value="WAX56882.1"/>
    <property type="molecule type" value="Genomic_DNA"/>
</dbReference>
<dbReference type="RefSeq" id="WP_269443419.1">
    <property type="nucleotide sequence ID" value="NZ_CP097463.1"/>
</dbReference>
<keyword evidence="4" id="KW-0413">Isomerase</keyword>
<reference evidence="4" key="1">
    <citation type="submission" date="2022-05" db="EMBL/GenBank/DDBJ databases">
        <title>Jatrophihabitans sp. SB3-54 whole genome sequence.</title>
        <authorList>
            <person name="Suh M.K."/>
            <person name="Eom M.K."/>
            <person name="Kim J.S."/>
            <person name="Kim H.S."/>
            <person name="Do H.E."/>
            <person name="Shin Y.K."/>
            <person name="Lee J.-S."/>
        </authorList>
    </citation>
    <scope>NUCLEOTIDE SEQUENCE</scope>
    <source>
        <strain evidence="4">SB3-54</strain>
    </source>
</reference>
<proteinExistence type="predicted"/>
<accession>A0ABY7JZW9</accession>
<evidence type="ECO:0000313" key="4">
    <source>
        <dbReference type="EMBL" id="WAX56882.1"/>
    </source>
</evidence>
<organism evidence="4 5">
    <name type="scientific">Jatrophihabitans cynanchi</name>
    <dbReference type="NCBI Taxonomy" id="2944128"/>
    <lineage>
        <taxon>Bacteria</taxon>
        <taxon>Bacillati</taxon>
        <taxon>Actinomycetota</taxon>
        <taxon>Actinomycetes</taxon>
        <taxon>Jatrophihabitantales</taxon>
        <taxon>Jatrophihabitantaceae</taxon>
        <taxon>Jatrophihabitans</taxon>
    </lineage>
</organism>
<dbReference type="InterPro" id="IPR044666">
    <property type="entry name" value="Cyclophilin_A-like"/>
</dbReference>
<evidence type="ECO:0000256" key="1">
    <source>
        <dbReference type="ARBA" id="ARBA00002388"/>
    </source>
</evidence>
<dbReference type="PANTHER" id="PTHR45625">
    <property type="entry name" value="PEPTIDYL-PROLYL CIS-TRANS ISOMERASE-RELATED"/>
    <property type="match status" value="1"/>
</dbReference>
<evidence type="ECO:0000313" key="5">
    <source>
        <dbReference type="Proteomes" id="UP001164693"/>
    </source>
</evidence>
<dbReference type="PANTHER" id="PTHR45625:SF3">
    <property type="entry name" value="PEPTIDYL-PROLYL CIS-TRANS ISOMERASE B-RELATED"/>
    <property type="match status" value="1"/>
</dbReference>
<protein>
    <submittedName>
        <fullName evidence="4">Peptidylprolyl isomerase</fullName>
    </submittedName>
</protein>